<dbReference type="PANTHER" id="PTHR48007">
    <property type="entry name" value="LEUCINE-RICH REPEAT RECEPTOR-LIKE PROTEIN KINASE PXC1"/>
    <property type="match status" value="1"/>
</dbReference>
<dbReference type="GO" id="GO:0005524">
    <property type="term" value="F:ATP binding"/>
    <property type="evidence" value="ECO:0007669"/>
    <property type="project" value="InterPro"/>
</dbReference>
<accession>A0AAE1YJU5</accession>
<evidence type="ECO:0000313" key="3">
    <source>
        <dbReference type="Proteomes" id="UP001293254"/>
    </source>
</evidence>
<keyword evidence="2" id="KW-0418">Kinase</keyword>
<dbReference type="AlphaFoldDB" id="A0AAE1YJU5"/>
<name>A0AAE1YJU5_9LAMI</name>
<keyword evidence="2" id="KW-0675">Receptor</keyword>
<dbReference type="GO" id="GO:0004672">
    <property type="term" value="F:protein kinase activity"/>
    <property type="evidence" value="ECO:0007669"/>
    <property type="project" value="InterPro"/>
</dbReference>
<dbReference type="InterPro" id="IPR000719">
    <property type="entry name" value="Prot_kinase_dom"/>
</dbReference>
<evidence type="ECO:0000259" key="1">
    <source>
        <dbReference type="PROSITE" id="PS50011"/>
    </source>
</evidence>
<dbReference type="PROSITE" id="PS50011">
    <property type="entry name" value="PROTEIN_KINASE_DOM"/>
    <property type="match status" value="1"/>
</dbReference>
<dbReference type="Pfam" id="PF07714">
    <property type="entry name" value="PK_Tyr_Ser-Thr"/>
    <property type="match status" value="1"/>
</dbReference>
<keyword evidence="3" id="KW-1185">Reference proteome</keyword>
<proteinExistence type="predicted"/>
<dbReference type="SUPFAM" id="SSF56112">
    <property type="entry name" value="Protein kinase-like (PK-like)"/>
    <property type="match status" value="1"/>
</dbReference>
<feature type="domain" description="Protein kinase" evidence="1">
    <location>
        <begin position="1"/>
        <end position="339"/>
    </location>
</feature>
<reference evidence="2" key="1">
    <citation type="submission" date="2020-06" db="EMBL/GenBank/DDBJ databases">
        <authorList>
            <person name="Li T."/>
            <person name="Hu X."/>
            <person name="Zhang T."/>
            <person name="Song X."/>
            <person name="Zhang H."/>
            <person name="Dai N."/>
            <person name="Sheng W."/>
            <person name="Hou X."/>
            <person name="Wei L."/>
        </authorList>
    </citation>
    <scope>NUCLEOTIDE SEQUENCE</scope>
    <source>
        <strain evidence="2">3651</strain>
        <tissue evidence="2">Leaf</tissue>
    </source>
</reference>
<evidence type="ECO:0000313" key="2">
    <source>
        <dbReference type="EMBL" id="KAK4431377.1"/>
    </source>
</evidence>
<gene>
    <name evidence="2" type="ORF">Salat_0899800</name>
</gene>
<reference evidence="2" key="2">
    <citation type="journal article" date="2024" name="Plant">
        <title>Genomic evolution and insights into agronomic trait innovations of Sesamum species.</title>
        <authorList>
            <person name="Miao H."/>
            <person name="Wang L."/>
            <person name="Qu L."/>
            <person name="Liu H."/>
            <person name="Sun Y."/>
            <person name="Le M."/>
            <person name="Wang Q."/>
            <person name="Wei S."/>
            <person name="Zheng Y."/>
            <person name="Lin W."/>
            <person name="Duan Y."/>
            <person name="Cao H."/>
            <person name="Xiong S."/>
            <person name="Wang X."/>
            <person name="Wei L."/>
            <person name="Li C."/>
            <person name="Ma Q."/>
            <person name="Ju M."/>
            <person name="Zhao R."/>
            <person name="Li G."/>
            <person name="Mu C."/>
            <person name="Tian Q."/>
            <person name="Mei H."/>
            <person name="Zhang T."/>
            <person name="Gao T."/>
            <person name="Zhang H."/>
        </authorList>
    </citation>
    <scope>NUCLEOTIDE SEQUENCE</scope>
    <source>
        <strain evidence="2">3651</strain>
    </source>
</reference>
<dbReference type="Pfam" id="PF00069">
    <property type="entry name" value="Pkinase"/>
    <property type="match status" value="1"/>
</dbReference>
<dbReference type="Gene3D" id="1.10.510.10">
    <property type="entry name" value="Transferase(Phosphotransferase) domain 1"/>
    <property type="match status" value="2"/>
</dbReference>
<dbReference type="PANTHER" id="PTHR48007:SF4">
    <property type="entry name" value="LEUCINE-RICH REPEAT RECEPTOR-LIKE PROTEIN KINASE PXC1"/>
    <property type="match status" value="1"/>
</dbReference>
<comment type="caution">
    <text evidence="2">The sequence shown here is derived from an EMBL/GenBank/DDBJ whole genome shotgun (WGS) entry which is preliminary data.</text>
</comment>
<keyword evidence="2" id="KW-0808">Transferase</keyword>
<dbReference type="EMBL" id="JACGWO010000003">
    <property type="protein sequence ID" value="KAK4431377.1"/>
    <property type="molecule type" value="Genomic_DNA"/>
</dbReference>
<dbReference type="Proteomes" id="UP001293254">
    <property type="component" value="Unassembled WGS sequence"/>
</dbReference>
<dbReference type="InterPro" id="IPR046959">
    <property type="entry name" value="PRK1-6/SRF4-like"/>
</dbReference>
<protein>
    <submittedName>
        <fullName evidence="2">Inactive receptor kinase</fullName>
    </submittedName>
</protein>
<dbReference type="InterPro" id="IPR001245">
    <property type="entry name" value="Ser-Thr/Tyr_kinase_cat_dom"/>
</dbReference>
<organism evidence="2 3">
    <name type="scientific">Sesamum alatum</name>
    <dbReference type="NCBI Taxonomy" id="300844"/>
    <lineage>
        <taxon>Eukaryota</taxon>
        <taxon>Viridiplantae</taxon>
        <taxon>Streptophyta</taxon>
        <taxon>Embryophyta</taxon>
        <taxon>Tracheophyta</taxon>
        <taxon>Spermatophyta</taxon>
        <taxon>Magnoliopsida</taxon>
        <taxon>eudicotyledons</taxon>
        <taxon>Gunneridae</taxon>
        <taxon>Pentapetalae</taxon>
        <taxon>asterids</taxon>
        <taxon>lamiids</taxon>
        <taxon>Lamiales</taxon>
        <taxon>Pedaliaceae</taxon>
        <taxon>Sesamum</taxon>
    </lineage>
</organism>
<sequence length="358" mass="40690">MSRIYDNWERLVADVLRRELIWKICHDHSRTPSVISSVSSDFGSSFGLTSPLSNTFVDAEDGVFMFDNYLPLQISANIKASVRSKEAKKPRGQLVLFRGSPVEFGLQELLMAPSIALGDKVETFRNAYLVRLREEFMFVVKRFSRGKFTDDVLEEKLKMIGSIKHENVVKMMGYYLNEDECLAILEYFPQGSLETMLHGKKQESSSFKLGSPYQYGCISDITIATSPTSNYDPPEVSLMKKTSQASDIYSFGVLLIELLSGRSPLHSTGRHQTFIDWALHHARDEWTSLVFDKKLLKDHLVKQAMWKILAVALSCVEKIPEERPTMAEVVDMLEYHIFKQNLVSGIIVELQSLIASEN</sequence>
<dbReference type="InterPro" id="IPR011009">
    <property type="entry name" value="Kinase-like_dom_sf"/>
</dbReference>